<keyword evidence="2" id="KW-0472">Membrane</keyword>
<reference evidence="4" key="1">
    <citation type="submission" date="2024-07" db="EMBL/GenBank/DDBJ databases">
        <authorList>
            <person name="Yu S.T."/>
        </authorList>
    </citation>
    <scope>NUCLEOTIDE SEQUENCE</scope>
    <source>
        <strain evidence="4">Y1</strain>
    </source>
</reference>
<name>A0AB39TE68_9ACTN</name>
<keyword evidence="2" id="KW-1133">Transmembrane helix</keyword>
<evidence type="ECO:0000313" key="4">
    <source>
        <dbReference type="EMBL" id="XDQ77182.1"/>
    </source>
</evidence>
<feature type="compositionally biased region" description="Gly residues" evidence="1">
    <location>
        <begin position="133"/>
        <end position="150"/>
    </location>
</feature>
<evidence type="ECO:0000256" key="1">
    <source>
        <dbReference type="SAM" id="MobiDB-lite"/>
    </source>
</evidence>
<protein>
    <submittedName>
        <fullName evidence="4">Uncharacterized protein</fullName>
    </submittedName>
</protein>
<evidence type="ECO:0000256" key="3">
    <source>
        <dbReference type="SAM" id="SignalP"/>
    </source>
</evidence>
<dbReference type="RefSeq" id="WP_369182128.1">
    <property type="nucleotide sequence ID" value="NZ_CP163445.1"/>
</dbReference>
<proteinExistence type="predicted"/>
<feature type="region of interest" description="Disordered" evidence="1">
    <location>
        <begin position="126"/>
        <end position="192"/>
    </location>
</feature>
<dbReference type="AlphaFoldDB" id="A0AB39TE68"/>
<feature type="chain" id="PRO_5044256999" evidence="3">
    <location>
        <begin position="25"/>
        <end position="223"/>
    </location>
</feature>
<feature type="compositionally biased region" description="Gly residues" evidence="1">
    <location>
        <begin position="157"/>
        <end position="167"/>
    </location>
</feature>
<sequence>MRTRKLSAALALATAAALPSAAPAAAHGGTVRLELSGTPGGHVRTLATWADDHDPVTEGFTGTVAAAASDGRTAGPWRLVSVPDQPGAYATRESLPAGHWRVSVACTSPAPGHDERDLDVDPAANGELAASGASGGSSGDSSGGSTGGSSDGSADGFSGGSPGGGGDPAQTVPRSTAAPLAAPGSRPVHETTDDATTWAAIGTAAAAVLLVATGLWLRRHARP</sequence>
<feature type="transmembrane region" description="Helical" evidence="2">
    <location>
        <begin position="195"/>
        <end position="217"/>
    </location>
</feature>
<evidence type="ECO:0000256" key="2">
    <source>
        <dbReference type="SAM" id="Phobius"/>
    </source>
</evidence>
<gene>
    <name evidence="4" type="ORF">AB2U05_01140</name>
</gene>
<feature type="signal peptide" evidence="3">
    <location>
        <begin position="1"/>
        <end position="24"/>
    </location>
</feature>
<keyword evidence="2" id="KW-0812">Transmembrane</keyword>
<accession>A0AB39TE68</accession>
<organism evidence="4">
    <name type="scientific">Streptomyces sp. Y1</name>
    <dbReference type="NCBI Taxonomy" id="3238634"/>
    <lineage>
        <taxon>Bacteria</taxon>
        <taxon>Bacillati</taxon>
        <taxon>Actinomycetota</taxon>
        <taxon>Actinomycetes</taxon>
        <taxon>Kitasatosporales</taxon>
        <taxon>Streptomycetaceae</taxon>
        <taxon>Streptomyces</taxon>
    </lineage>
</organism>
<keyword evidence="3" id="KW-0732">Signal</keyword>
<dbReference type="EMBL" id="CP163445">
    <property type="protein sequence ID" value="XDQ77182.1"/>
    <property type="molecule type" value="Genomic_DNA"/>
</dbReference>